<proteinExistence type="predicted"/>
<dbReference type="PROSITE" id="PS50005">
    <property type="entry name" value="TPR"/>
    <property type="match status" value="1"/>
</dbReference>
<dbReference type="GO" id="GO:0004016">
    <property type="term" value="F:adenylate cyclase activity"/>
    <property type="evidence" value="ECO:0007669"/>
    <property type="project" value="UniProtKB-ARBA"/>
</dbReference>
<dbReference type="InterPro" id="IPR050697">
    <property type="entry name" value="Adenylyl/Guanylyl_Cyclase_3/4"/>
</dbReference>
<dbReference type="PROSITE" id="PS50125">
    <property type="entry name" value="GUANYLATE_CYCLASE_2"/>
    <property type="match status" value="1"/>
</dbReference>
<dbReference type="InterPro" id="IPR001054">
    <property type="entry name" value="A/G_cyclase"/>
</dbReference>
<dbReference type="PANTHER" id="PTHR43081">
    <property type="entry name" value="ADENYLATE CYCLASE, TERMINAL-DIFFERENTIATION SPECIFIC-RELATED"/>
    <property type="match status" value="1"/>
</dbReference>
<organism evidence="5 6">
    <name type="scientific">Phyllobacterium brassicacearum</name>
    <dbReference type="NCBI Taxonomy" id="314235"/>
    <lineage>
        <taxon>Bacteria</taxon>
        <taxon>Pseudomonadati</taxon>
        <taxon>Pseudomonadota</taxon>
        <taxon>Alphaproteobacteria</taxon>
        <taxon>Hyphomicrobiales</taxon>
        <taxon>Phyllobacteriaceae</taxon>
        <taxon>Phyllobacterium</taxon>
    </lineage>
</organism>
<dbReference type="RefSeq" id="WP_106710840.1">
    <property type="nucleotide sequence ID" value="NZ_PGGO01000006.1"/>
</dbReference>
<evidence type="ECO:0000256" key="2">
    <source>
        <dbReference type="ARBA" id="ARBA00022803"/>
    </source>
</evidence>
<dbReference type="InterPro" id="IPR019734">
    <property type="entry name" value="TPR_rpt"/>
</dbReference>
<dbReference type="InterPro" id="IPR029787">
    <property type="entry name" value="Nucleotide_cyclase"/>
</dbReference>
<dbReference type="GO" id="GO:0006171">
    <property type="term" value="P:cAMP biosynthetic process"/>
    <property type="evidence" value="ECO:0007669"/>
    <property type="project" value="TreeGrafter"/>
</dbReference>
<keyword evidence="6" id="KW-1185">Reference proteome</keyword>
<feature type="repeat" description="TPR" evidence="3">
    <location>
        <begin position="418"/>
        <end position="451"/>
    </location>
</feature>
<dbReference type="Gene3D" id="1.25.40.10">
    <property type="entry name" value="Tetratricopeptide repeat domain"/>
    <property type="match status" value="1"/>
</dbReference>
<keyword evidence="1" id="KW-0677">Repeat</keyword>
<comment type="caution">
    <text evidence="5">The sequence shown here is derived from an EMBL/GenBank/DDBJ whole genome shotgun (WGS) entry which is preliminary data.</text>
</comment>
<accession>A0A2P7BRD1</accession>
<evidence type="ECO:0000313" key="5">
    <source>
        <dbReference type="EMBL" id="PSH69016.1"/>
    </source>
</evidence>
<dbReference type="AlphaFoldDB" id="A0A2P7BRD1"/>
<evidence type="ECO:0000259" key="4">
    <source>
        <dbReference type="PROSITE" id="PS50125"/>
    </source>
</evidence>
<dbReference type="SMART" id="SM00044">
    <property type="entry name" value="CYCc"/>
    <property type="match status" value="1"/>
</dbReference>
<dbReference type="SUPFAM" id="SSF48452">
    <property type="entry name" value="TPR-like"/>
    <property type="match status" value="1"/>
</dbReference>
<dbReference type="CDD" id="cd07302">
    <property type="entry name" value="CHD"/>
    <property type="match status" value="1"/>
</dbReference>
<dbReference type="InterPro" id="IPR011990">
    <property type="entry name" value="TPR-like_helical_dom_sf"/>
</dbReference>
<dbReference type="Proteomes" id="UP000241444">
    <property type="component" value="Unassembled WGS sequence"/>
</dbReference>
<dbReference type="Pfam" id="PF07719">
    <property type="entry name" value="TPR_2"/>
    <property type="match status" value="1"/>
</dbReference>
<dbReference type="Gene3D" id="3.30.70.1230">
    <property type="entry name" value="Nucleotide cyclase"/>
    <property type="match status" value="1"/>
</dbReference>
<evidence type="ECO:0000256" key="1">
    <source>
        <dbReference type="ARBA" id="ARBA00022737"/>
    </source>
</evidence>
<protein>
    <recommendedName>
        <fullName evidence="4">Guanylate cyclase domain-containing protein</fullName>
    </recommendedName>
</protein>
<dbReference type="Pfam" id="PF00211">
    <property type="entry name" value="Guanylate_cyc"/>
    <property type="match status" value="1"/>
</dbReference>
<dbReference type="SMART" id="SM00028">
    <property type="entry name" value="TPR"/>
    <property type="match status" value="3"/>
</dbReference>
<dbReference type="GO" id="GO:0035556">
    <property type="term" value="P:intracellular signal transduction"/>
    <property type="evidence" value="ECO:0007669"/>
    <property type="project" value="InterPro"/>
</dbReference>
<feature type="domain" description="Guanylate cyclase" evidence="4">
    <location>
        <begin position="7"/>
        <end position="119"/>
    </location>
</feature>
<dbReference type="InterPro" id="IPR013105">
    <property type="entry name" value="TPR_2"/>
</dbReference>
<dbReference type="SUPFAM" id="SSF55073">
    <property type="entry name" value="Nucleotide cyclase"/>
    <property type="match status" value="1"/>
</dbReference>
<dbReference type="OrthoDB" id="54411at2"/>
<keyword evidence="2 3" id="KW-0802">TPR repeat</keyword>
<dbReference type="EMBL" id="PGGO01000006">
    <property type="protein sequence ID" value="PSH69016.1"/>
    <property type="molecule type" value="Genomic_DNA"/>
</dbReference>
<dbReference type="Gene3D" id="3.40.50.10610">
    <property type="entry name" value="ABC-type transport auxiliary lipoprotein component"/>
    <property type="match status" value="1"/>
</dbReference>
<gene>
    <name evidence="5" type="ORF">CU102_09380</name>
</gene>
<dbReference type="PANTHER" id="PTHR43081:SF19">
    <property type="entry name" value="PH-SENSITIVE ADENYLATE CYCLASE RV1264"/>
    <property type="match status" value="1"/>
</dbReference>
<evidence type="ECO:0000256" key="3">
    <source>
        <dbReference type="PROSITE-ProRule" id="PRU00339"/>
    </source>
</evidence>
<name>A0A2P7BRD1_9HYPH</name>
<reference evidence="6" key="1">
    <citation type="submission" date="2017-11" db="EMBL/GenBank/DDBJ databases">
        <authorList>
            <person name="Kuznetsova I."/>
            <person name="Sazanova A."/>
            <person name="Chirak E."/>
            <person name="Safronova V."/>
            <person name="Willems A."/>
        </authorList>
    </citation>
    <scope>NUCLEOTIDE SEQUENCE [LARGE SCALE GENOMIC DNA]</scope>
    <source>
        <strain evidence="6">STM 196</strain>
    </source>
</reference>
<evidence type="ECO:0000313" key="6">
    <source>
        <dbReference type="Proteomes" id="UP000241444"/>
    </source>
</evidence>
<sequence length="583" mass="64960">MERRLVTIMAADVVGYSARMELSESETIRQLSALTQMIGEQVSRHNGRVFSRAGDGFLSEFPSPVMAVQSGFEIQRILLASDQSSGNPFQLRIGIHLADAIVDGQDLLGEGVNIAARVEGLGEPGTVLITQNVFDQVKRAAKLRFEDLGERSLKNISEPIRLYRVVGDLENHSYITGAPSPLQGNGGRDLKRTNPHSLALVPFANLSGDPEQEYFSDGFSEDLITELARFHQIFLISRNASFALKGRNRGWQQIGKQLGVAYCLEGSVRKLGSRIRITCQLTDTQTGEHVWAEKYDCQLGELYDVQDELAAAIVSMVAGRIEHQGRVAAKRKKPADMLAHDCLLRGLVHHRLGGVTRETAEKALHWFDLAIEKDPDFARAYAWRACAIATLADWTGENVWDEMIASSRRGLELDDSDAECHRIAGAIALQTRNYDQAEYHYRRALDLNPNHAYVVGRMGELYNFLGDGQTALKYQLRARQLDPFLPAYCRELEAVAYYLLGQYADTVAVVAQLSRVTRIAAVYRVAAYTHLDDPGGLDNAKNALRIIDPDFTIQRFVATEFYKDPCLVQQLRDDLCKAGLKAE</sequence>